<dbReference type="AlphaFoldDB" id="A0A0E9TGF2"/>
<reference evidence="1" key="1">
    <citation type="submission" date="2014-11" db="EMBL/GenBank/DDBJ databases">
        <authorList>
            <person name="Amaro Gonzalez C."/>
        </authorList>
    </citation>
    <scope>NUCLEOTIDE SEQUENCE</scope>
</reference>
<name>A0A0E9TGF2_ANGAN</name>
<protein>
    <submittedName>
        <fullName evidence="1">Uncharacterized protein</fullName>
    </submittedName>
</protein>
<accession>A0A0E9TGF2</accession>
<dbReference type="EMBL" id="GBXM01055891">
    <property type="protein sequence ID" value="JAH52686.1"/>
    <property type="molecule type" value="Transcribed_RNA"/>
</dbReference>
<evidence type="ECO:0000313" key="1">
    <source>
        <dbReference type="EMBL" id="JAH52686.1"/>
    </source>
</evidence>
<proteinExistence type="predicted"/>
<organism evidence="1">
    <name type="scientific">Anguilla anguilla</name>
    <name type="common">European freshwater eel</name>
    <name type="synonym">Muraena anguilla</name>
    <dbReference type="NCBI Taxonomy" id="7936"/>
    <lineage>
        <taxon>Eukaryota</taxon>
        <taxon>Metazoa</taxon>
        <taxon>Chordata</taxon>
        <taxon>Craniata</taxon>
        <taxon>Vertebrata</taxon>
        <taxon>Euteleostomi</taxon>
        <taxon>Actinopterygii</taxon>
        <taxon>Neopterygii</taxon>
        <taxon>Teleostei</taxon>
        <taxon>Anguilliformes</taxon>
        <taxon>Anguillidae</taxon>
        <taxon>Anguilla</taxon>
    </lineage>
</organism>
<reference evidence="1" key="2">
    <citation type="journal article" date="2015" name="Fish Shellfish Immunol.">
        <title>Early steps in the European eel (Anguilla anguilla)-Vibrio vulnificus interaction in the gills: Role of the RtxA13 toxin.</title>
        <authorList>
            <person name="Callol A."/>
            <person name="Pajuelo D."/>
            <person name="Ebbesson L."/>
            <person name="Teles M."/>
            <person name="MacKenzie S."/>
            <person name="Amaro C."/>
        </authorList>
    </citation>
    <scope>NUCLEOTIDE SEQUENCE</scope>
</reference>
<sequence>MLQGLIHAIWCLLSFEEHDPMFI</sequence>